<evidence type="ECO:0000313" key="2">
    <source>
        <dbReference type="Proteomes" id="UP001246473"/>
    </source>
</evidence>
<gene>
    <name evidence="1" type="ORF">ParKJ_00295</name>
</gene>
<dbReference type="RefSeq" id="WP_315696621.1">
    <property type="nucleotide sequence ID" value="NZ_JANSLM010000001.1"/>
</dbReference>
<name>A0AAP5Q4U9_9BURK</name>
<evidence type="ECO:0000313" key="1">
    <source>
        <dbReference type="EMBL" id="MDT8835850.1"/>
    </source>
</evidence>
<comment type="caution">
    <text evidence="1">The sequence shown here is derived from an EMBL/GenBank/DDBJ whole genome shotgun (WGS) entry which is preliminary data.</text>
</comment>
<protein>
    <submittedName>
        <fullName evidence="1">Uncharacterized protein</fullName>
    </submittedName>
</protein>
<proteinExistence type="predicted"/>
<reference evidence="1" key="1">
    <citation type="submission" date="2022-08" db="EMBL/GenBank/DDBJ databases">
        <authorList>
            <person name="Kim S.-J."/>
        </authorList>
    </citation>
    <scope>NUCLEOTIDE SEQUENCE</scope>
    <source>
        <strain evidence="1">KJ</strain>
    </source>
</reference>
<dbReference type="AlphaFoldDB" id="A0AAP5Q4U9"/>
<dbReference type="Proteomes" id="UP001246473">
    <property type="component" value="Unassembled WGS sequence"/>
</dbReference>
<accession>A0AAP5Q4U9</accession>
<dbReference type="EMBL" id="JANSLM010000001">
    <property type="protein sequence ID" value="MDT8835850.1"/>
    <property type="molecule type" value="Genomic_DNA"/>
</dbReference>
<organism evidence="1 2">
    <name type="scientific">Paraburkholderia fungorum</name>
    <dbReference type="NCBI Taxonomy" id="134537"/>
    <lineage>
        <taxon>Bacteria</taxon>
        <taxon>Pseudomonadati</taxon>
        <taxon>Pseudomonadota</taxon>
        <taxon>Betaproteobacteria</taxon>
        <taxon>Burkholderiales</taxon>
        <taxon>Burkholderiaceae</taxon>
        <taxon>Paraburkholderia</taxon>
    </lineage>
</organism>
<sequence>MHGMMDRMMGGGMMWGVGLFWLLILVVLVLAAGALIKYLFFGDRWK</sequence>